<evidence type="ECO:0000313" key="1">
    <source>
        <dbReference type="EMBL" id="JAD91384.1"/>
    </source>
</evidence>
<reference evidence="1" key="2">
    <citation type="journal article" date="2015" name="Data Brief">
        <title>Shoot transcriptome of the giant reed, Arundo donax.</title>
        <authorList>
            <person name="Barrero R.A."/>
            <person name="Guerrero F.D."/>
            <person name="Moolhuijzen P."/>
            <person name="Goolsby J.A."/>
            <person name="Tidwell J."/>
            <person name="Bellgard S.E."/>
            <person name="Bellgard M.I."/>
        </authorList>
    </citation>
    <scope>NUCLEOTIDE SEQUENCE</scope>
    <source>
        <tissue evidence="1">Shoot tissue taken approximately 20 cm above the soil surface</tissue>
    </source>
</reference>
<accession>A0A0A9DS22</accession>
<dbReference type="EMBL" id="GBRH01206511">
    <property type="protein sequence ID" value="JAD91384.1"/>
    <property type="molecule type" value="Transcribed_RNA"/>
</dbReference>
<protein>
    <submittedName>
        <fullName evidence="1">Uncharacterized protein</fullName>
    </submittedName>
</protein>
<dbReference type="AlphaFoldDB" id="A0A0A9DS22"/>
<organism evidence="1">
    <name type="scientific">Arundo donax</name>
    <name type="common">Giant reed</name>
    <name type="synonym">Donax arundinaceus</name>
    <dbReference type="NCBI Taxonomy" id="35708"/>
    <lineage>
        <taxon>Eukaryota</taxon>
        <taxon>Viridiplantae</taxon>
        <taxon>Streptophyta</taxon>
        <taxon>Embryophyta</taxon>
        <taxon>Tracheophyta</taxon>
        <taxon>Spermatophyta</taxon>
        <taxon>Magnoliopsida</taxon>
        <taxon>Liliopsida</taxon>
        <taxon>Poales</taxon>
        <taxon>Poaceae</taxon>
        <taxon>PACMAD clade</taxon>
        <taxon>Arundinoideae</taxon>
        <taxon>Arundineae</taxon>
        <taxon>Arundo</taxon>
    </lineage>
</organism>
<proteinExistence type="predicted"/>
<reference evidence="1" key="1">
    <citation type="submission" date="2014-09" db="EMBL/GenBank/DDBJ databases">
        <authorList>
            <person name="Magalhaes I.L.F."/>
            <person name="Oliveira U."/>
            <person name="Santos F.R."/>
            <person name="Vidigal T.H.D.A."/>
            <person name="Brescovit A.D."/>
            <person name="Santos A.J."/>
        </authorList>
    </citation>
    <scope>NUCLEOTIDE SEQUENCE</scope>
    <source>
        <tissue evidence="1">Shoot tissue taken approximately 20 cm above the soil surface</tissue>
    </source>
</reference>
<name>A0A0A9DS22_ARUDO</name>
<sequence>MICVFFIVKYCCLNPLILFKETCYAILRSDISFEPCICTFTVSCCVDEGIEFLLVEYWCPSCPCPQYIFKVFHVLNFVFFNYLFPVHLKFMNC</sequence>